<proteinExistence type="predicted"/>
<organism evidence="2 3">
    <name type="scientific">Mycobacterium numidiamassiliense</name>
    <dbReference type="NCBI Taxonomy" id="1841861"/>
    <lineage>
        <taxon>Bacteria</taxon>
        <taxon>Bacillati</taxon>
        <taxon>Actinomycetota</taxon>
        <taxon>Actinomycetes</taxon>
        <taxon>Mycobacteriales</taxon>
        <taxon>Mycobacteriaceae</taxon>
        <taxon>Mycobacterium</taxon>
    </lineage>
</organism>
<dbReference type="AlphaFoldDB" id="A0A2U3PHK9"/>
<dbReference type="STRING" id="1841861.GCA_900157365_03798"/>
<protein>
    <submittedName>
        <fullName evidence="2">Proline and glycine rich transmembrane protein</fullName>
    </submittedName>
</protein>
<evidence type="ECO:0000256" key="1">
    <source>
        <dbReference type="SAM" id="Phobius"/>
    </source>
</evidence>
<keyword evidence="1 2" id="KW-0812">Transmembrane</keyword>
<feature type="transmembrane region" description="Helical" evidence="1">
    <location>
        <begin position="47"/>
        <end position="73"/>
    </location>
</feature>
<feature type="transmembrane region" description="Helical" evidence="1">
    <location>
        <begin position="214"/>
        <end position="241"/>
    </location>
</feature>
<dbReference type="EMBL" id="FUEZ01000004">
    <property type="protein sequence ID" value="SPM43257.1"/>
    <property type="molecule type" value="Genomic_DNA"/>
</dbReference>
<keyword evidence="3" id="KW-1185">Reference proteome</keyword>
<feature type="transmembrane region" description="Helical" evidence="1">
    <location>
        <begin position="93"/>
        <end position="123"/>
    </location>
</feature>
<dbReference type="Proteomes" id="UP000240424">
    <property type="component" value="Unassembled WGS sequence"/>
</dbReference>
<gene>
    <name evidence="2" type="ORF">MNAB215_5479</name>
</gene>
<reference evidence="2 3" key="1">
    <citation type="submission" date="2017-01" db="EMBL/GenBank/DDBJ databases">
        <authorList>
            <consortium name="Urmite Genomes"/>
        </authorList>
    </citation>
    <scope>NUCLEOTIDE SEQUENCE [LARGE SCALE GENOMIC DNA]</scope>
    <source>
        <strain evidence="2 3">AB215</strain>
    </source>
</reference>
<sequence length="277" mass="28560">MTARRLVAGWGGYSQPGYGNQPVGSKFNVGEAVSWSWAKFTQNGMALVVPVIGYLVAVAVIVGVVIGLASSLATTSTVTSTDAYGITSEQTNVSMGAGGAIVIGVGYLLLFVVLIYMTAGILTGCLDIADGKPVTIATFFKPRNLVGVIITALLIAVATAILSLCFIIPGIIFGFLAQFALLFVVDRSQSPVDAVKSSIATTRSDVGGSLLSYLVQYAAVLVGEALCLVGLFVAFPLAILLQTYTYRKLSGGQVVPLDQPGYPQGPPAGIPPGPLPA</sequence>
<name>A0A2U3PHK9_9MYCO</name>
<accession>A0A2U3PHK9</accession>
<evidence type="ECO:0000313" key="3">
    <source>
        <dbReference type="Proteomes" id="UP000240424"/>
    </source>
</evidence>
<keyword evidence="1" id="KW-1133">Transmembrane helix</keyword>
<evidence type="ECO:0000313" key="2">
    <source>
        <dbReference type="EMBL" id="SPM43257.1"/>
    </source>
</evidence>
<keyword evidence="1" id="KW-0472">Membrane</keyword>
<feature type="transmembrane region" description="Helical" evidence="1">
    <location>
        <begin position="144"/>
        <end position="177"/>
    </location>
</feature>